<dbReference type="InterPro" id="IPR058911">
    <property type="entry name" value="DUF8186_C"/>
</dbReference>
<dbReference type="Proteomes" id="UP001597085">
    <property type="component" value="Unassembled WGS sequence"/>
</dbReference>
<dbReference type="Pfam" id="PF26589">
    <property type="entry name" value="DUF8186"/>
    <property type="match status" value="1"/>
</dbReference>
<dbReference type="EMBL" id="JBHUDK010000015">
    <property type="protein sequence ID" value="MFD1600421.1"/>
    <property type="molecule type" value="Genomic_DNA"/>
</dbReference>
<comment type="caution">
    <text evidence="5">The sequence shown here is derived from an EMBL/GenBank/DDBJ whole genome shotgun (WGS) entry which is preliminary data.</text>
</comment>
<dbReference type="InterPro" id="IPR058499">
    <property type="entry name" value="DUF8186"/>
</dbReference>
<sequence length="568" mass="62971">MVALLSTSGITGVVIADPPRPGTENNGLSENESSTLWSRDSDSYISQREYRQRYGETRSAGQQVANGTDVTFKRPPDTAATWSRNDFRDLDAGASNISIHPPHAQLQNSTLIADAHATFFGVHPSTRGHLESGRTPLYIAPNGTVRGLVDYRVRLPDENASNTTATEWTVIEDEVTEVRLMSDTETVATSEGTQTPVIQYHLEESWETTLTLEADIRVRVKGTVVPDKGNSSDEEVTYRTDTLTVSDSIDVEVYDLTASPYYATYPNGDAGVAVYQSRPWQGYTLTADGDARVRGVWRFYTARNPNWDQLVRSTRTGDTTVKSDSRPVFVHAYPSHIGPRTEPVRDGPEIIRTWGTENPAPTETIPETVNIDIVNRSYMSTYGLAVRANEVDPEDIQINGIVRGETARIVEPADKSPRQLRASNLSVEVVDQNHSAATLRIELRDNRTNAPIGLNESRMYPLGVESRSGTITIADQQIETNESGVAMVTVDEPGIYTAQYQPGSWLGHEPAYVSDTATVRWHPLVTIDGWFALVFEVGWQLLPFFVMFYAGKRLLRMLGPEDIFGQKP</sequence>
<name>A0ABD6CQJ2_9EURY</name>
<dbReference type="Pfam" id="PF26591">
    <property type="entry name" value="DUF8186_C"/>
    <property type="match status" value="1"/>
</dbReference>
<evidence type="ECO:0000259" key="2">
    <source>
        <dbReference type="Pfam" id="PF26589"/>
    </source>
</evidence>
<proteinExistence type="predicted"/>
<evidence type="ECO:0000259" key="3">
    <source>
        <dbReference type="Pfam" id="PF26590"/>
    </source>
</evidence>
<feature type="compositionally biased region" description="Polar residues" evidence="1">
    <location>
        <begin position="59"/>
        <end position="69"/>
    </location>
</feature>
<organism evidence="5 6">
    <name type="scientific">Halobellus rarus</name>
    <dbReference type="NCBI Taxonomy" id="1126237"/>
    <lineage>
        <taxon>Archaea</taxon>
        <taxon>Methanobacteriati</taxon>
        <taxon>Methanobacteriota</taxon>
        <taxon>Stenosarchaea group</taxon>
        <taxon>Halobacteria</taxon>
        <taxon>Halobacteriales</taxon>
        <taxon>Haloferacaceae</taxon>
        <taxon>Halobellus</taxon>
    </lineage>
</organism>
<accession>A0ABD6CQJ2</accession>
<evidence type="ECO:0000259" key="4">
    <source>
        <dbReference type="Pfam" id="PF26591"/>
    </source>
</evidence>
<protein>
    <submittedName>
        <fullName evidence="5">Uncharacterized protein</fullName>
    </submittedName>
</protein>
<keyword evidence="6" id="KW-1185">Reference proteome</keyword>
<dbReference type="InterPro" id="IPR058910">
    <property type="entry name" value="DUF8186_M"/>
</dbReference>
<dbReference type="RefSeq" id="WP_305882967.1">
    <property type="nucleotide sequence ID" value="NZ_JANHDI010000011.1"/>
</dbReference>
<feature type="domain" description="DUF8186" evidence="2">
    <location>
        <begin position="89"/>
        <end position="254"/>
    </location>
</feature>
<dbReference type="AlphaFoldDB" id="A0ABD6CQJ2"/>
<feature type="compositionally biased region" description="Polar residues" evidence="1">
    <location>
        <begin position="23"/>
        <end position="41"/>
    </location>
</feature>
<evidence type="ECO:0000313" key="5">
    <source>
        <dbReference type="EMBL" id="MFD1600421.1"/>
    </source>
</evidence>
<reference evidence="5 6" key="1">
    <citation type="journal article" date="2019" name="Int. J. Syst. Evol. Microbiol.">
        <title>The Global Catalogue of Microorganisms (GCM) 10K type strain sequencing project: providing services to taxonomists for standard genome sequencing and annotation.</title>
        <authorList>
            <consortium name="The Broad Institute Genomics Platform"/>
            <consortium name="The Broad Institute Genome Sequencing Center for Infectious Disease"/>
            <person name="Wu L."/>
            <person name="Ma J."/>
        </authorList>
    </citation>
    <scope>NUCLEOTIDE SEQUENCE [LARGE SCALE GENOMIC DNA]</scope>
    <source>
        <strain evidence="5 6">CGMCC 1.12121</strain>
    </source>
</reference>
<feature type="region of interest" description="Disordered" evidence="1">
    <location>
        <begin position="54"/>
        <end position="83"/>
    </location>
</feature>
<feature type="region of interest" description="Disordered" evidence="1">
    <location>
        <begin position="12"/>
        <end position="41"/>
    </location>
</feature>
<dbReference type="Pfam" id="PF26590">
    <property type="entry name" value="DUF8186_M"/>
    <property type="match status" value="1"/>
</dbReference>
<evidence type="ECO:0000313" key="6">
    <source>
        <dbReference type="Proteomes" id="UP001597085"/>
    </source>
</evidence>
<gene>
    <name evidence="5" type="ORF">ACFSBX_15855</name>
</gene>
<feature type="domain" description="DUF8186" evidence="3">
    <location>
        <begin position="258"/>
        <end position="409"/>
    </location>
</feature>
<evidence type="ECO:0000256" key="1">
    <source>
        <dbReference type="SAM" id="MobiDB-lite"/>
    </source>
</evidence>
<feature type="domain" description="DUF8186" evidence="4">
    <location>
        <begin position="420"/>
        <end position="519"/>
    </location>
</feature>